<organism evidence="3 4">
    <name type="scientific">Romboutsia maritimum</name>
    <dbReference type="NCBI Taxonomy" id="2020948"/>
    <lineage>
        <taxon>Bacteria</taxon>
        <taxon>Bacillati</taxon>
        <taxon>Bacillota</taxon>
        <taxon>Clostridia</taxon>
        <taxon>Peptostreptococcales</taxon>
        <taxon>Peptostreptococcaceae</taxon>
        <taxon>Romboutsia</taxon>
    </lineage>
</organism>
<feature type="signal peptide" evidence="2">
    <location>
        <begin position="1"/>
        <end position="28"/>
    </location>
</feature>
<feature type="region of interest" description="Disordered" evidence="1">
    <location>
        <begin position="826"/>
        <end position="853"/>
    </location>
</feature>
<evidence type="ECO:0000256" key="2">
    <source>
        <dbReference type="SAM" id="SignalP"/>
    </source>
</evidence>
<reference evidence="3 4" key="1">
    <citation type="journal article" date="2017" name="Genome Announc.">
        <title>Draft Genome Sequence of Romboutsia maritimum sp. nov. Strain CCRI-22766(T), Isolated from Coastal Estuarine Mud.</title>
        <authorList>
            <person name="Maheux A.F."/>
            <person name="Boudreau D.K."/>
            <person name="Berube E."/>
            <person name="Boissinot M."/>
            <person name="Raymond F."/>
            <person name="Brodeur S."/>
            <person name="Corbeil J."/>
            <person name="Brightwell G."/>
            <person name="Broda D."/>
            <person name="Omar R.F."/>
            <person name="Bergeron M.G."/>
        </authorList>
    </citation>
    <scope>NUCLEOTIDE SEQUENCE [LARGE SCALE GENOMIC DNA]</scope>
    <source>
        <strain evidence="3 4">CCRI-22766</strain>
    </source>
</reference>
<proteinExistence type="predicted"/>
<dbReference type="AlphaFoldDB" id="A0A371ITA7"/>
<gene>
    <name evidence="3" type="ORF">CHF27_006185</name>
</gene>
<dbReference type="EMBL" id="NOJZ02000008">
    <property type="protein sequence ID" value="RDY23714.1"/>
    <property type="molecule type" value="Genomic_DNA"/>
</dbReference>
<dbReference type="Proteomes" id="UP000243494">
    <property type="component" value="Unassembled WGS sequence"/>
</dbReference>
<keyword evidence="4" id="KW-1185">Reference proteome</keyword>
<dbReference type="OrthoDB" id="1873115at2"/>
<keyword evidence="2" id="KW-0732">Signal</keyword>
<feature type="non-terminal residue" evidence="3">
    <location>
        <position position="879"/>
    </location>
</feature>
<evidence type="ECO:0000313" key="3">
    <source>
        <dbReference type="EMBL" id="RDY23714.1"/>
    </source>
</evidence>
<comment type="caution">
    <text evidence="3">The sequence shown here is derived from an EMBL/GenBank/DDBJ whole genome shotgun (WGS) entry which is preliminary data.</text>
</comment>
<name>A0A371ITA7_9FIRM</name>
<evidence type="ECO:0000313" key="4">
    <source>
        <dbReference type="Proteomes" id="UP000243494"/>
    </source>
</evidence>
<protein>
    <submittedName>
        <fullName evidence="3">Uncharacterized protein</fullName>
    </submittedName>
</protein>
<feature type="compositionally biased region" description="Low complexity" evidence="1">
    <location>
        <begin position="836"/>
        <end position="850"/>
    </location>
</feature>
<accession>A0A371ITA7</accession>
<sequence length="879" mass="99364">MKKKIKIQSILLSFILMGNLIAPISSFAEEGEKEPSLPCKDGVYIISSPEDYNKFREDMNNKVTYKDKKVILTEDINLKDTDLIPYTAETNRYFSYSFEGIFDGKSHTIKSYHDNNYSLIANVGKNGVVTNVNVHTDIKIGDTENKKQIERFGVIANTNIGRITNTYVYGNINVYNDKIDWKNSKYDIGGIVCDLGSGGIENCCSAIKFKQIGNKDEYETVGCSMLKFAGIECNKKGIYGYYKKAKIDKCIFLGSYDVFTGRIDPKKGIVSDEIYPSSGFKSIDGITFYNKDIIPKKSYMSYNYSLKGKTTEELKTKQTYLDAGFDFKGIWKIDEAGKVNDGYPYIDSTKKDIDVDVKVNVEDKTYDGKLDAKVTSLEATSDNEEVQKLIKEYNVKFDYKVNSAIFADRQGLVDVQVKFDKLNIEFDDNSKYNFVLGKTLPPKANLSDNKAPVLDKSKKPEYIKKAQQASNMIFDRAIDGGKEKFKFNDFTQFWNIFSAARANYPVREGYYDEVFENIQDTLKKLKKDGQIEGICGQIIKEKDFAVTEWAKLALAVTAIGYDIRDIESYDIINILANDKANSSSGKYLAYQTSILALDSYNYPMPKGEQYFDKEEFIHKGARDAQKFNLNNDVDMSTMGIQPILKYYDPNAKEGDKYYDVKLGVEHVIDTLSKMQSNQGYYTSMFPESSPNNPWTNSQAMITLAMGGVDVLSDSRFTKNGKNIFDAQFKFFDFENNTVDQWLMNYEPPQITRAFNSCTRTILGQKPFFDCTDTNSVIGVKNAIEELPKDVTTKDKEKVEKATALYNKLSENQKKYIKNYEKLQAAQKSVEKPSKPSSSGGSSHSGGNSSSLVAVDTKKIVGDTRYETAIKVSKEGWNKA</sequence>
<feature type="chain" id="PRO_5016828490" evidence="2">
    <location>
        <begin position="29"/>
        <end position="879"/>
    </location>
</feature>
<evidence type="ECO:0000256" key="1">
    <source>
        <dbReference type="SAM" id="MobiDB-lite"/>
    </source>
</evidence>